<keyword evidence="3" id="KW-1185">Reference proteome</keyword>
<evidence type="ECO:0000313" key="2">
    <source>
        <dbReference type="EMBL" id="MDX8335497.1"/>
    </source>
</evidence>
<evidence type="ECO:0000313" key="3">
    <source>
        <dbReference type="Proteomes" id="UP001279681"/>
    </source>
</evidence>
<organism evidence="2 3">
    <name type="scientific">Candidatus Cetobacterium colombiensis</name>
    <dbReference type="NCBI Taxonomy" id="3073100"/>
    <lineage>
        <taxon>Bacteria</taxon>
        <taxon>Fusobacteriati</taxon>
        <taxon>Fusobacteriota</taxon>
        <taxon>Fusobacteriia</taxon>
        <taxon>Fusobacteriales</taxon>
        <taxon>Fusobacteriaceae</taxon>
        <taxon>Cetobacterium</taxon>
    </lineage>
</organism>
<accession>A0ABU4W8X3</accession>
<proteinExistence type="predicted"/>
<dbReference type="GO" id="GO:0016746">
    <property type="term" value="F:acyltransferase activity"/>
    <property type="evidence" value="ECO:0007669"/>
    <property type="project" value="UniProtKB-KW"/>
</dbReference>
<keyword evidence="2" id="KW-0012">Acyltransferase</keyword>
<keyword evidence="2" id="KW-0808">Transferase</keyword>
<dbReference type="SUPFAM" id="SSF69593">
    <property type="entry name" value="Glycerol-3-phosphate (1)-acyltransferase"/>
    <property type="match status" value="1"/>
</dbReference>
<dbReference type="CDD" id="cd07983">
    <property type="entry name" value="LPLAT_DUF374-like"/>
    <property type="match status" value="1"/>
</dbReference>
<comment type="caution">
    <text evidence="2">The sequence shown here is derived from an EMBL/GenBank/DDBJ whole genome shotgun (WGS) entry which is preliminary data.</text>
</comment>
<sequence length="213" mass="23733">MENNKYKRYGLMLYYLLKIISKTMKIEIIKNPKLIDGQGYVCGFWHNKLVGASLGLINFSEKKAVLASPSKDGELISVPLEKMGFTMVRGSSGKDSIKSVLKLIKLVKDGHSAGTPLDGPKGPIYEVKPGMLYLAQKSGKALVPIGVAFSNKWIFEKAWDKFQMPKPFSKMICVIGDPIFIPSDANLDDYLSLVKNALFEIDKKAEEILNEKK</sequence>
<gene>
    <name evidence="2" type="ORF">RFV38_03115</name>
</gene>
<evidence type="ECO:0000259" key="1">
    <source>
        <dbReference type="Pfam" id="PF04028"/>
    </source>
</evidence>
<dbReference type="InterPro" id="IPR007172">
    <property type="entry name" value="DUF374"/>
</dbReference>
<dbReference type="RefSeq" id="WP_320312895.1">
    <property type="nucleotide sequence ID" value="NZ_JAVIKH010000002.1"/>
</dbReference>
<protein>
    <submittedName>
        <fullName evidence="2">Lysophospholipid acyltransferase family protein</fullName>
    </submittedName>
</protein>
<reference evidence="3" key="1">
    <citation type="submission" date="2023-07" db="EMBL/GenBank/DDBJ databases">
        <authorList>
            <person name="Colorado M.A."/>
            <person name="Villamil L.M."/>
            <person name="Melo J.F."/>
            <person name="Rodriguez J.A."/>
            <person name="Ruiz R.Y."/>
        </authorList>
    </citation>
    <scope>NUCLEOTIDE SEQUENCE [LARGE SCALE GENOMIC DNA]</scope>
    <source>
        <strain evidence="3">C33</strain>
    </source>
</reference>
<dbReference type="Pfam" id="PF04028">
    <property type="entry name" value="DUF374"/>
    <property type="match status" value="1"/>
</dbReference>
<dbReference type="EMBL" id="JAVIKH010000002">
    <property type="protein sequence ID" value="MDX8335497.1"/>
    <property type="molecule type" value="Genomic_DNA"/>
</dbReference>
<feature type="domain" description="DUF374" evidence="1">
    <location>
        <begin position="62"/>
        <end position="123"/>
    </location>
</feature>
<dbReference type="Proteomes" id="UP001279681">
    <property type="component" value="Unassembled WGS sequence"/>
</dbReference>
<name>A0ABU4W8X3_9FUSO</name>